<dbReference type="RefSeq" id="WP_007547024.1">
    <property type="nucleotide sequence ID" value="NZ_ABZS01000088.1"/>
</dbReference>
<dbReference type="AlphaFoldDB" id="C4FKA8"/>
<evidence type="ECO:0000313" key="2">
    <source>
        <dbReference type="EMBL" id="EEP60496.1"/>
    </source>
</evidence>
<dbReference type="Pfam" id="PF04468">
    <property type="entry name" value="PSP1"/>
    <property type="match status" value="1"/>
</dbReference>
<dbReference type="PANTHER" id="PTHR43830">
    <property type="entry name" value="PROTEIN PSP1"/>
    <property type="match status" value="1"/>
</dbReference>
<keyword evidence="3" id="KW-1185">Reference proteome</keyword>
<name>C4FKA8_9AQUI</name>
<dbReference type="NCBIfam" id="NF041131">
    <property type="entry name" value="RicT_YaaT_fam"/>
    <property type="match status" value="1"/>
</dbReference>
<gene>
    <name evidence="2" type="ORF">SULYE_1008</name>
</gene>
<dbReference type="InterPro" id="IPR047767">
    <property type="entry name" value="PSP1-like"/>
</dbReference>
<protein>
    <submittedName>
        <fullName evidence="2">PSP1 domain protein</fullName>
    </submittedName>
</protein>
<reference evidence="2 3" key="1">
    <citation type="submission" date="2009-04" db="EMBL/GenBank/DDBJ databases">
        <authorList>
            <person name="Reysenbach A.-L."/>
            <person name="Heidelberg J.F."/>
            <person name="Nelson W.C."/>
        </authorList>
    </citation>
    <scope>NUCLEOTIDE SEQUENCE [LARGE SCALE GENOMIC DNA]</scope>
    <source>
        <strain evidence="2 3">SS-5</strain>
    </source>
</reference>
<dbReference type="PROSITE" id="PS51411">
    <property type="entry name" value="PSP1_C"/>
    <property type="match status" value="1"/>
</dbReference>
<organism evidence="2 3">
    <name type="scientific">Sulfurihydrogenibium yellowstonense SS-5</name>
    <dbReference type="NCBI Taxonomy" id="432331"/>
    <lineage>
        <taxon>Bacteria</taxon>
        <taxon>Pseudomonadati</taxon>
        <taxon>Aquificota</taxon>
        <taxon>Aquificia</taxon>
        <taxon>Aquificales</taxon>
        <taxon>Hydrogenothermaceae</taxon>
        <taxon>Sulfurihydrogenibium</taxon>
    </lineage>
</organism>
<dbReference type="PANTHER" id="PTHR43830:SF3">
    <property type="entry name" value="PROTEIN PSP1"/>
    <property type="match status" value="1"/>
</dbReference>
<sequence>MNNIKPVRIRFFDTNKFSEVEVPVSIKKGDFVVIESEKGEELVLVLGNTVYTPELKNYKFLRKATKEDIMKFDAYENEAQRHLETCKEEASKQGLKMNLLKAYIPINRSKVIFYYTAESRVDFRELVKILAKRIKMRIEMRQVGVRDGVQIAGAIGICGQQCCCNVFLDKFENISVEILEDQNLPPTPAKFTGICGRLMCCLTYELGNYEIKKDLPEIGSTINWDGKDYIVKYYDFIREKIILINEENDTIEISFKELEEKGMIKPQKSCGGCNGCGSKENLTMPEAELN</sequence>
<dbReference type="InterPro" id="IPR007557">
    <property type="entry name" value="PSP1_C"/>
</dbReference>
<dbReference type="GO" id="GO:0005737">
    <property type="term" value="C:cytoplasm"/>
    <property type="evidence" value="ECO:0007669"/>
    <property type="project" value="TreeGrafter"/>
</dbReference>
<dbReference type="Proteomes" id="UP000005540">
    <property type="component" value="Unassembled WGS sequence"/>
</dbReference>
<proteinExistence type="predicted"/>
<comment type="caution">
    <text evidence="2">The sequence shown here is derived from an EMBL/GenBank/DDBJ whole genome shotgun (WGS) entry which is preliminary data.</text>
</comment>
<feature type="domain" description="PSP1 C-terminal" evidence="1">
    <location>
        <begin position="58"/>
        <end position="143"/>
    </location>
</feature>
<dbReference type="EMBL" id="ABZS01000088">
    <property type="protein sequence ID" value="EEP60496.1"/>
    <property type="molecule type" value="Genomic_DNA"/>
</dbReference>
<evidence type="ECO:0000313" key="3">
    <source>
        <dbReference type="Proteomes" id="UP000005540"/>
    </source>
</evidence>
<accession>C4FKA8</accession>
<evidence type="ECO:0000259" key="1">
    <source>
        <dbReference type="PROSITE" id="PS51411"/>
    </source>
</evidence>
<dbReference type="OrthoDB" id="9779344at2"/>